<comment type="caution">
    <text evidence="1">The sequence shown here is derived from an EMBL/GenBank/DDBJ whole genome shotgun (WGS) entry which is preliminary data.</text>
</comment>
<sequence>MRRWPDSSHPLSISPEHTMFIQPVLIRNYMSPPAAWNELLILHKAKVYTSSPGLAQVFGRFIDDVAGGAIAAAMAVNGKYGYVNASGGWVLEPALEYAFPFSEGLSHFCEGGLWGYRGRDGKVVVPARFTRVEPFRHGLAVVEVEGGKWRYIDRSGGFAFDASFTMAGSFSAVGLAPARGSSSKYGYIDRTGAWAIAPRFLMSLAFSDAGVAPAAEKKRQYGLIDRQGKWVLEPCYESIREFNDDTLAFYSESYDYAGYLDTNGVMVIRDMRSPSAHMQCGIAVDSNYICMTARGKLEFDLPLDWCDDFNEHAFAVARSADGHSAPVWGIARADGTFAAPPAGAVEPITVRGRHIAPCEAGTALAAFLEHDRSVVLLDRDARVVYRLRTESGPQGTYAALYDAAGSQLWQGTPFPALRSPRRFFTAPPDSLLAELPGFDALTALAVTLVQATEEKLHNAGALLDAFDNGTYAPEAIYNNDHDDHEEEDDGLSLNDKVAQAVRSRRRIFRSYLDEDEHGRYSFLFEERIVMAQAVRARFVAILTAHYGPPERDPDYAGEAATEDATAWCITLAQALAEPESARPESNQLWLGLSSVVDTGDGDAWNHIWLVCAPSKETLDAALTGRAVEAPGGDDHPAPDDGIDWVARVSASPDAIIGIPGELIDDAIADALIESEIRAYRFLPPRLQTPARLEAQIRRNAKAASRIPPVVMSTGGLALARSLYADDARWLRADKRNSTIPTRLHRDCLEHVWGCLLDQQTCLTAVCNDADIRNVPWRLHNEDIVEIALSKDADNIRFVDPSAITPRVARFMAGRGDATLLARIPPTLMTEELCAQALLKDDNAFSGVPDELKEAVADRLIDGDADRASDGGSRWHALRAWNRLSAGDADGAITAAQLAIGNTSRPVHMHYVLASAWRLKGDVQRAALEAAKVLSLRSDYTPQFGANASIAWLHVLAQGAASQADDATLLRELATQPQMLAKIPGRRITRAMVDLAVELDADAVRFVPRRLMTTALYELALSHGHKRFEQLPVAMMSEAFCLAAVQRHDYELKFVPQELRTLPLCIASVSKHYWAIDHVPVALQSAVRAVLTTT</sequence>
<organism evidence="1 2">
    <name type="scientific">Massilia aquatica</name>
    <dbReference type="NCBI Taxonomy" id="2609000"/>
    <lineage>
        <taxon>Bacteria</taxon>
        <taxon>Pseudomonadati</taxon>
        <taxon>Pseudomonadota</taxon>
        <taxon>Betaproteobacteria</taxon>
        <taxon>Burkholderiales</taxon>
        <taxon>Oxalobacteraceae</taxon>
        <taxon>Telluria group</taxon>
        <taxon>Massilia</taxon>
    </lineage>
</organism>
<gene>
    <name evidence="1" type="ORF">F1609_14935</name>
</gene>
<dbReference type="PANTHER" id="PTHR37841:SF1">
    <property type="entry name" value="DUF3298 DOMAIN-CONTAINING PROTEIN"/>
    <property type="match status" value="1"/>
</dbReference>
<dbReference type="Pfam" id="PF14903">
    <property type="entry name" value="WG_beta_rep"/>
    <property type="match status" value="3"/>
</dbReference>
<keyword evidence="2" id="KW-1185">Reference proteome</keyword>
<reference evidence="1 2" key="1">
    <citation type="submission" date="2019-09" db="EMBL/GenBank/DDBJ databases">
        <title>Taxonomy of Antarctic Massilia spp.: description of Massilia rubra sp. nov., Massilia aquatica sp. nov., Massilia mucilaginosa sp. nov., Massilia frigida sp. nov. isolated from streams, lakes and regoliths.</title>
        <authorList>
            <person name="Holochova P."/>
            <person name="Sedlacek I."/>
            <person name="Kralova S."/>
            <person name="Maslanova I."/>
            <person name="Busse H.-J."/>
            <person name="Stankova E."/>
            <person name="Vrbovska V."/>
            <person name="Kovarovic V."/>
            <person name="Bartak M."/>
            <person name="Svec P."/>
            <person name="Pantucek R."/>
        </authorList>
    </citation>
    <scope>NUCLEOTIDE SEQUENCE [LARGE SCALE GENOMIC DNA]</scope>
    <source>
        <strain evidence="1 2">CCM 8693</strain>
    </source>
</reference>
<dbReference type="EMBL" id="VVIW01000007">
    <property type="protein sequence ID" value="NHZ41441.1"/>
    <property type="molecule type" value="Genomic_DNA"/>
</dbReference>
<dbReference type="SUPFAM" id="SSF69360">
    <property type="entry name" value="Cell wall binding repeat"/>
    <property type="match status" value="1"/>
</dbReference>
<dbReference type="InterPro" id="IPR032774">
    <property type="entry name" value="WG_beta_rep"/>
</dbReference>
<proteinExistence type="predicted"/>
<accession>A0ABX0M2N0</accession>
<evidence type="ECO:0000313" key="2">
    <source>
        <dbReference type="Proteomes" id="UP000819052"/>
    </source>
</evidence>
<protein>
    <submittedName>
        <fullName evidence="1">WG repeat-containing protein</fullName>
    </submittedName>
</protein>
<dbReference type="PANTHER" id="PTHR37841">
    <property type="entry name" value="GLR2918 PROTEIN"/>
    <property type="match status" value="1"/>
</dbReference>
<name>A0ABX0M2N0_9BURK</name>
<evidence type="ECO:0000313" key="1">
    <source>
        <dbReference type="EMBL" id="NHZ41441.1"/>
    </source>
</evidence>
<dbReference type="Proteomes" id="UP000819052">
    <property type="component" value="Unassembled WGS sequence"/>
</dbReference>